<accession>A0AAV4NYZ0</accession>
<organism evidence="1 2">
    <name type="scientific">Caerostris darwini</name>
    <dbReference type="NCBI Taxonomy" id="1538125"/>
    <lineage>
        <taxon>Eukaryota</taxon>
        <taxon>Metazoa</taxon>
        <taxon>Ecdysozoa</taxon>
        <taxon>Arthropoda</taxon>
        <taxon>Chelicerata</taxon>
        <taxon>Arachnida</taxon>
        <taxon>Araneae</taxon>
        <taxon>Araneomorphae</taxon>
        <taxon>Entelegynae</taxon>
        <taxon>Araneoidea</taxon>
        <taxon>Araneidae</taxon>
        <taxon>Caerostris</taxon>
    </lineage>
</organism>
<dbReference type="AlphaFoldDB" id="A0AAV4NYZ0"/>
<sequence length="89" mass="10638">MRTRPALPAPRPPRPLYRPASKRLYYKCAPPPSSVDLVCMARRRINRSCLLDSVNTSRAWRRKMRSFRWSERHKSTAERQQDETFICLY</sequence>
<evidence type="ECO:0000313" key="2">
    <source>
        <dbReference type="Proteomes" id="UP001054837"/>
    </source>
</evidence>
<name>A0AAV4NYZ0_9ARAC</name>
<proteinExistence type="predicted"/>
<keyword evidence="2" id="KW-1185">Reference proteome</keyword>
<evidence type="ECO:0000313" key="1">
    <source>
        <dbReference type="EMBL" id="GIX89629.1"/>
    </source>
</evidence>
<reference evidence="1 2" key="1">
    <citation type="submission" date="2021-06" db="EMBL/GenBank/DDBJ databases">
        <title>Caerostris darwini draft genome.</title>
        <authorList>
            <person name="Kono N."/>
            <person name="Arakawa K."/>
        </authorList>
    </citation>
    <scope>NUCLEOTIDE SEQUENCE [LARGE SCALE GENOMIC DNA]</scope>
</reference>
<gene>
    <name evidence="1" type="ORF">CDAR_390401</name>
</gene>
<dbReference type="EMBL" id="BPLQ01002195">
    <property type="protein sequence ID" value="GIX89629.1"/>
    <property type="molecule type" value="Genomic_DNA"/>
</dbReference>
<protein>
    <submittedName>
        <fullName evidence="1">Uncharacterized protein</fullName>
    </submittedName>
</protein>
<comment type="caution">
    <text evidence="1">The sequence shown here is derived from an EMBL/GenBank/DDBJ whole genome shotgun (WGS) entry which is preliminary data.</text>
</comment>
<dbReference type="Proteomes" id="UP001054837">
    <property type="component" value="Unassembled WGS sequence"/>
</dbReference>